<sequence>MSRPIPDCCDIEIIEYADTDDRSGAAGVVRPQEIRINGKPVLSPKDNPVVIHELAIGGDDVVKVTLTVFARLVKIGLETKTDETVSLEPSADALRLGGHS</sequence>
<organism evidence="1 2">
    <name type="scientific">Nocardia halotolerans</name>
    <dbReference type="NCBI Taxonomy" id="1755878"/>
    <lineage>
        <taxon>Bacteria</taxon>
        <taxon>Bacillati</taxon>
        <taxon>Actinomycetota</taxon>
        <taxon>Actinomycetes</taxon>
        <taxon>Mycobacteriales</taxon>
        <taxon>Nocardiaceae</taxon>
        <taxon>Nocardia</taxon>
    </lineage>
</organism>
<comment type="caution">
    <text evidence="1">The sequence shown here is derived from an EMBL/GenBank/DDBJ whole genome shotgun (WGS) entry which is preliminary data.</text>
</comment>
<accession>A0ABV8VCW9</accession>
<dbReference type="RefSeq" id="WP_378556062.1">
    <property type="nucleotide sequence ID" value="NZ_JBHSDL010000005.1"/>
</dbReference>
<proteinExistence type="predicted"/>
<evidence type="ECO:0000313" key="1">
    <source>
        <dbReference type="EMBL" id="MFC4373354.1"/>
    </source>
</evidence>
<name>A0ABV8VCW9_9NOCA</name>
<keyword evidence="2" id="KW-1185">Reference proteome</keyword>
<gene>
    <name evidence="1" type="ORF">ACFO5K_04515</name>
</gene>
<dbReference type="Proteomes" id="UP001595844">
    <property type="component" value="Unassembled WGS sequence"/>
</dbReference>
<evidence type="ECO:0000313" key="2">
    <source>
        <dbReference type="Proteomes" id="UP001595844"/>
    </source>
</evidence>
<dbReference type="EMBL" id="JBHSDL010000005">
    <property type="protein sequence ID" value="MFC4373354.1"/>
    <property type="molecule type" value="Genomic_DNA"/>
</dbReference>
<reference evidence="2" key="1">
    <citation type="journal article" date="2019" name="Int. J. Syst. Evol. Microbiol.">
        <title>The Global Catalogue of Microorganisms (GCM) 10K type strain sequencing project: providing services to taxonomists for standard genome sequencing and annotation.</title>
        <authorList>
            <consortium name="The Broad Institute Genomics Platform"/>
            <consortium name="The Broad Institute Genome Sequencing Center for Infectious Disease"/>
            <person name="Wu L."/>
            <person name="Ma J."/>
        </authorList>
    </citation>
    <scope>NUCLEOTIDE SEQUENCE [LARGE SCALE GENOMIC DNA]</scope>
    <source>
        <strain evidence="2">IBRC-M 10490</strain>
    </source>
</reference>
<protein>
    <submittedName>
        <fullName evidence="1">Uncharacterized protein</fullName>
    </submittedName>
</protein>